<dbReference type="AlphaFoldDB" id="A0A1L9V7U8"/>
<dbReference type="EMBL" id="KV878913">
    <property type="protein sequence ID" value="OJJ79996.1"/>
    <property type="molecule type" value="Genomic_DNA"/>
</dbReference>
<dbReference type="OrthoDB" id="4510609at2759"/>
<feature type="compositionally biased region" description="Low complexity" evidence="1">
    <location>
        <begin position="142"/>
        <end position="182"/>
    </location>
</feature>
<feature type="compositionally biased region" description="Acidic residues" evidence="1">
    <location>
        <begin position="187"/>
        <end position="219"/>
    </location>
</feature>
<dbReference type="RefSeq" id="XP_022396694.1">
    <property type="nucleotide sequence ID" value="XM_022543834.1"/>
</dbReference>
<dbReference type="GeneID" id="34460095"/>
<accession>A0A1L9V7U8</accession>
<sequence length="219" mass="23325">MSMNLDFLDIQQISQHHLRNTVMVLTRDIPSLENIQDNMPFSDEDDTTTAYPTYLPVPALVARNITITSGGEESKSRVVGYAFLDPSRKSTMDVKNMAMGVGKWIDTANLRFDVPDDAGDGDSSSGNDSGYGGGDGDGEGSEAGSVESEGSAGSEGSEASHGSYGSQGSQGSQTSVSSAGSGHNSDNDEEEDSDDEENDWDDDDDDPYGEVEDDDFEFD</sequence>
<gene>
    <name evidence="2" type="ORF">ASPGLDRAFT_29288</name>
</gene>
<protein>
    <submittedName>
        <fullName evidence="2">Uncharacterized protein</fullName>
    </submittedName>
</protein>
<keyword evidence="3" id="KW-1185">Reference proteome</keyword>
<organism evidence="2 3">
    <name type="scientific">Aspergillus glaucus CBS 516.65</name>
    <dbReference type="NCBI Taxonomy" id="1160497"/>
    <lineage>
        <taxon>Eukaryota</taxon>
        <taxon>Fungi</taxon>
        <taxon>Dikarya</taxon>
        <taxon>Ascomycota</taxon>
        <taxon>Pezizomycotina</taxon>
        <taxon>Eurotiomycetes</taxon>
        <taxon>Eurotiomycetidae</taxon>
        <taxon>Eurotiales</taxon>
        <taxon>Aspergillaceae</taxon>
        <taxon>Aspergillus</taxon>
        <taxon>Aspergillus subgen. Aspergillus</taxon>
    </lineage>
</organism>
<proteinExistence type="predicted"/>
<dbReference type="Proteomes" id="UP000184300">
    <property type="component" value="Unassembled WGS sequence"/>
</dbReference>
<evidence type="ECO:0000313" key="2">
    <source>
        <dbReference type="EMBL" id="OJJ79996.1"/>
    </source>
</evidence>
<name>A0A1L9V7U8_ASPGL</name>
<evidence type="ECO:0000313" key="3">
    <source>
        <dbReference type="Proteomes" id="UP000184300"/>
    </source>
</evidence>
<feature type="region of interest" description="Disordered" evidence="1">
    <location>
        <begin position="115"/>
        <end position="219"/>
    </location>
</feature>
<reference evidence="3" key="1">
    <citation type="journal article" date="2017" name="Genome Biol.">
        <title>Comparative genomics reveals high biological diversity and specific adaptations in the industrially and medically important fungal genus Aspergillus.</title>
        <authorList>
            <person name="de Vries R.P."/>
            <person name="Riley R."/>
            <person name="Wiebenga A."/>
            <person name="Aguilar-Osorio G."/>
            <person name="Amillis S."/>
            <person name="Uchima C.A."/>
            <person name="Anderluh G."/>
            <person name="Asadollahi M."/>
            <person name="Askin M."/>
            <person name="Barry K."/>
            <person name="Battaglia E."/>
            <person name="Bayram O."/>
            <person name="Benocci T."/>
            <person name="Braus-Stromeyer S.A."/>
            <person name="Caldana C."/>
            <person name="Canovas D."/>
            <person name="Cerqueira G.C."/>
            <person name="Chen F."/>
            <person name="Chen W."/>
            <person name="Choi C."/>
            <person name="Clum A."/>
            <person name="Dos Santos R.A."/>
            <person name="Damasio A.R."/>
            <person name="Diallinas G."/>
            <person name="Emri T."/>
            <person name="Fekete E."/>
            <person name="Flipphi M."/>
            <person name="Freyberg S."/>
            <person name="Gallo A."/>
            <person name="Gournas C."/>
            <person name="Habgood R."/>
            <person name="Hainaut M."/>
            <person name="Harispe M.L."/>
            <person name="Henrissat B."/>
            <person name="Hilden K.S."/>
            <person name="Hope R."/>
            <person name="Hossain A."/>
            <person name="Karabika E."/>
            <person name="Karaffa L."/>
            <person name="Karanyi Z."/>
            <person name="Krasevec N."/>
            <person name="Kuo A."/>
            <person name="Kusch H."/>
            <person name="LaButti K."/>
            <person name="Lagendijk E.L."/>
            <person name="Lapidus A."/>
            <person name="Levasseur A."/>
            <person name="Lindquist E."/>
            <person name="Lipzen A."/>
            <person name="Logrieco A.F."/>
            <person name="MacCabe A."/>
            <person name="Maekelae M.R."/>
            <person name="Malavazi I."/>
            <person name="Melin P."/>
            <person name="Meyer V."/>
            <person name="Mielnichuk N."/>
            <person name="Miskei M."/>
            <person name="Molnar A.P."/>
            <person name="Mule G."/>
            <person name="Ngan C.Y."/>
            <person name="Orejas M."/>
            <person name="Orosz E."/>
            <person name="Ouedraogo J.P."/>
            <person name="Overkamp K.M."/>
            <person name="Park H.-S."/>
            <person name="Perrone G."/>
            <person name="Piumi F."/>
            <person name="Punt P.J."/>
            <person name="Ram A.F."/>
            <person name="Ramon A."/>
            <person name="Rauscher S."/>
            <person name="Record E."/>
            <person name="Riano-Pachon D.M."/>
            <person name="Robert V."/>
            <person name="Roehrig J."/>
            <person name="Ruller R."/>
            <person name="Salamov A."/>
            <person name="Salih N.S."/>
            <person name="Samson R.A."/>
            <person name="Sandor E."/>
            <person name="Sanguinetti M."/>
            <person name="Schuetze T."/>
            <person name="Sepcic K."/>
            <person name="Shelest E."/>
            <person name="Sherlock G."/>
            <person name="Sophianopoulou V."/>
            <person name="Squina F.M."/>
            <person name="Sun H."/>
            <person name="Susca A."/>
            <person name="Todd R.B."/>
            <person name="Tsang A."/>
            <person name="Unkles S.E."/>
            <person name="van de Wiele N."/>
            <person name="van Rossen-Uffink D."/>
            <person name="Oliveira J.V."/>
            <person name="Vesth T.C."/>
            <person name="Visser J."/>
            <person name="Yu J.-H."/>
            <person name="Zhou M."/>
            <person name="Andersen M.R."/>
            <person name="Archer D.B."/>
            <person name="Baker S.E."/>
            <person name="Benoit I."/>
            <person name="Brakhage A.A."/>
            <person name="Braus G.H."/>
            <person name="Fischer R."/>
            <person name="Frisvad J.C."/>
            <person name="Goldman G.H."/>
            <person name="Houbraken J."/>
            <person name="Oakley B."/>
            <person name="Pocsi I."/>
            <person name="Scazzocchio C."/>
            <person name="Seiboth B."/>
            <person name="vanKuyk P.A."/>
            <person name="Wortman J."/>
            <person name="Dyer P.S."/>
            <person name="Grigoriev I.V."/>
        </authorList>
    </citation>
    <scope>NUCLEOTIDE SEQUENCE [LARGE SCALE GENOMIC DNA]</scope>
    <source>
        <strain evidence="3">CBS 516.65</strain>
    </source>
</reference>
<evidence type="ECO:0000256" key="1">
    <source>
        <dbReference type="SAM" id="MobiDB-lite"/>
    </source>
</evidence>
<dbReference type="VEuPathDB" id="FungiDB:ASPGLDRAFT_29288"/>